<sequence length="438" mass="47052" precursor="true">MKSIKISLAWQILIALVLGILVGAVLHNQIESREWLVSNILSPAGDIFIRLIKMIVVPIVISTLIVGIAGVGDAKKLGRIGLKTIIYFEVITTIAIIIGITLANVFQPGVGIDMSALTVVDISQYEKTTEQVQSGSHSLVSTILSLIPANVFASMAKGDMLPIIFFSVLFGLGLSSLPKETKEPLLNVFKAVSESMFKVTHMIMRYAPIGVFGLISVTVANFGFASLIPLAKLVILVYAAILFFALVILGTVARLCKLRIWILIRILKDELILAYSTASSETVLPRIIEKMEAYGAPKAITSFVVPTGYSFNLDGSTLYQSIAAIFIAQLYGIELSIGQEIILVLTLMVTSKGIAGVPGVSFVVLLATLGSVGIPLEGLAFIAGVDRILDMARTALNVVGNALAVLVIAKWENQFDDKKAKAYEKTLFAVEQTPANQS</sequence>
<comment type="function">
    <text evidence="8">Catalyzes the proton-dependent transport of glutamate and aspartate.</text>
</comment>
<proteinExistence type="inferred from homology"/>
<dbReference type="PRINTS" id="PR00173">
    <property type="entry name" value="EDTRNSPORT"/>
</dbReference>
<dbReference type="PANTHER" id="PTHR42865:SF7">
    <property type="entry name" value="PROTON_GLUTAMATE-ASPARTATE SYMPORTER"/>
    <property type="match status" value="1"/>
</dbReference>
<feature type="transmembrane region" description="Helical" evidence="8">
    <location>
        <begin position="234"/>
        <end position="256"/>
    </location>
</feature>
<feature type="transmembrane region" description="Helical" evidence="8">
    <location>
        <begin position="7"/>
        <end position="27"/>
    </location>
</feature>
<dbReference type="FunFam" id="1.10.3860.10:FF:000001">
    <property type="entry name" value="C4-dicarboxylate transport protein"/>
    <property type="match status" value="1"/>
</dbReference>
<dbReference type="GO" id="GO:0006835">
    <property type="term" value="P:dicarboxylic acid transport"/>
    <property type="evidence" value="ECO:0007669"/>
    <property type="project" value="InterPro"/>
</dbReference>
<dbReference type="GeneID" id="57974349"/>
<dbReference type="Proteomes" id="UP000001971">
    <property type="component" value="Chromosome"/>
</dbReference>
<keyword evidence="8" id="KW-0997">Cell inner membrane</keyword>
<comment type="similarity">
    <text evidence="8">Belongs to the dicarboxylate/amino acid:cation symporter (DAACS) (TC 2.A.23) family. GltP subfamily.</text>
</comment>
<feature type="transmembrane region" description="Helical" evidence="8">
    <location>
        <begin position="84"/>
        <end position="106"/>
    </location>
</feature>
<dbReference type="EMBL" id="CP000308">
    <property type="protein sequence ID" value="ABG15991.1"/>
    <property type="molecule type" value="Genomic_DNA"/>
</dbReference>
<dbReference type="Gene3D" id="1.10.3860.10">
    <property type="entry name" value="Sodium:dicarboxylate symporter"/>
    <property type="match status" value="1"/>
</dbReference>
<dbReference type="InterPro" id="IPR036458">
    <property type="entry name" value="Na:dicarbo_symporter_sf"/>
</dbReference>
<dbReference type="HOGENOM" id="CLU_019375_7_0_6"/>
<evidence type="ECO:0000256" key="1">
    <source>
        <dbReference type="ARBA" id="ARBA00004651"/>
    </source>
</evidence>
<evidence type="ECO:0000256" key="3">
    <source>
        <dbReference type="ARBA" id="ARBA00022475"/>
    </source>
</evidence>
<accession>A0A0E1NVC5</accession>
<dbReference type="HAMAP" id="MF_02063">
    <property type="entry name" value="GltP_subfam"/>
    <property type="match status" value="1"/>
</dbReference>
<dbReference type="AlphaFoldDB" id="A0A0E1NVC5"/>
<evidence type="ECO:0000313" key="9">
    <source>
        <dbReference type="EMBL" id="ABG15991.1"/>
    </source>
</evidence>
<keyword evidence="7 8" id="KW-0472">Membrane</keyword>
<feature type="transmembrane region" description="Helical" evidence="8">
    <location>
        <begin position="47"/>
        <end position="72"/>
    </location>
</feature>
<feature type="transmembrane region" description="Helical" evidence="8">
    <location>
        <begin position="206"/>
        <end position="228"/>
    </location>
</feature>
<keyword evidence="4 8" id="KW-0812">Transmembrane</keyword>
<dbReference type="PROSITE" id="PS00713">
    <property type="entry name" value="NA_DICARBOXYL_SYMP_1"/>
    <property type="match status" value="1"/>
</dbReference>
<feature type="transmembrane region" description="Helical" evidence="8">
    <location>
        <begin position="160"/>
        <end position="177"/>
    </location>
</feature>
<name>A0A0E1NVC5_YERPA</name>
<evidence type="ECO:0000256" key="7">
    <source>
        <dbReference type="ARBA" id="ARBA00023136"/>
    </source>
</evidence>
<gene>
    <name evidence="8" type="primary">gltP</name>
    <name evidence="9" type="ordered locus">YPA_4030</name>
</gene>
<evidence type="ECO:0000256" key="6">
    <source>
        <dbReference type="ARBA" id="ARBA00022989"/>
    </source>
</evidence>
<keyword evidence="6 8" id="KW-1133">Transmembrane helix</keyword>
<dbReference type="SUPFAM" id="SSF118215">
    <property type="entry name" value="Proton glutamate symport protein"/>
    <property type="match status" value="1"/>
</dbReference>
<dbReference type="KEGG" id="ypa:YPA_4030"/>
<dbReference type="InterPro" id="IPR018107">
    <property type="entry name" value="Na-dicarboxylate_symporter_CS"/>
</dbReference>
<evidence type="ECO:0000256" key="8">
    <source>
        <dbReference type="HAMAP-Rule" id="MF_02063"/>
    </source>
</evidence>
<evidence type="ECO:0000256" key="5">
    <source>
        <dbReference type="ARBA" id="ARBA00022847"/>
    </source>
</evidence>
<dbReference type="Pfam" id="PF00375">
    <property type="entry name" value="SDF"/>
    <property type="match status" value="1"/>
</dbReference>
<evidence type="ECO:0000256" key="2">
    <source>
        <dbReference type="ARBA" id="ARBA00022448"/>
    </source>
</evidence>
<reference evidence="9 10" key="1">
    <citation type="journal article" date="2006" name="J. Bacteriol.">
        <title>Complete genome sequence of Yersinia pestis strains Antiqua and Nepal516: evidence of gene reduction in an emerging pathogen.</title>
        <authorList>
            <person name="Chain P.S."/>
            <person name="Hu P."/>
            <person name="Malfatti S.A."/>
            <person name="Radnedge L."/>
            <person name="Larimer F."/>
            <person name="Vergez L.M."/>
            <person name="Worsham P."/>
            <person name="Chu M.C."/>
            <person name="Andersen G.L."/>
        </authorList>
    </citation>
    <scope>NUCLEOTIDE SEQUENCE [LARGE SCALE GENOMIC DNA]</scope>
    <source>
        <strain evidence="9 10">Antiqua</strain>
    </source>
</reference>
<dbReference type="PATRIC" id="fig|360102.15.peg.2457"/>
<comment type="subcellular location">
    <subcellularLocation>
        <location evidence="8">Cell inner membrane</location>
        <topology evidence="8">Multi-pass membrane protein</topology>
    </subcellularLocation>
    <subcellularLocation>
        <location evidence="1">Cell membrane</location>
        <topology evidence="1">Multi-pass membrane protein</topology>
    </subcellularLocation>
</comment>
<dbReference type="GO" id="GO:0005280">
    <property type="term" value="F:amino acid:proton symporter activity"/>
    <property type="evidence" value="ECO:0007669"/>
    <property type="project" value="UniProtKB-UniRule"/>
</dbReference>
<evidence type="ECO:0000256" key="4">
    <source>
        <dbReference type="ARBA" id="ARBA00022692"/>
    </source>
</evidence>
<keyword evidence="2 8" id="KW-0813">Transport</keyword>
<protein>
    <recommendedName>
        <fullName evidence="8">Proton/glutamate-aspartate symporter</fullName>
    </recommendedName>
</protein>
<dbReference type="GO" id="GO:0005886">
    <property type="term" value="C:plasma membrane"/>
    <property type="evidence" value="ECO:0007669"/>
    <property type="project" value="UniProtKB-SubCell"/>
</dbReference>
<feature type="transmembrane region" description="Helical" evidence="8">
    <location>
        <begin position="353"/>
        <end position="374"/>
    </location>
</feature>
<dbReference type="NCBIfam" id="NF008440">
    <property type="entry name" value="PRK11283.1"/>
    <property type="match status" value="1"/>
</dbReference>
<dbReference type="RefSeq" id="WP_002209033.1">
    <property type="nucleotide sequence ID" value="NC_008150.1"/>
</dbReference>
<dbReference type="PANTHER" id="PTHR42865">
    <property type="entry name" value="PROTON/GLUTAMATE-ASPARTATE SYMPORTER"/>
    <property type="match status" value="1"/>
</dbReference>
<dbReference type="InterPro" id="IPR034703">
    <property type="entry name" value="GltP"/>
</dbReference>
<dbReference type="PROSITE" id="PS00714">
    <property type="entry name" value="NA_DICARBOXYL_SYMP_2"/>
    <property type="match status" value="1"/>
</dbReference>
<dbReference type="InterPro" id="IPR001991">
    <property type="entry name" value="Na-dicarboxylate_symporter"/>
</dbReference>
<evidence type="ECO:0000313" key="10">
    <source>
        <dbReference type="Proteomes" id="UP000001971"/>
    </source>
</evidence>
<keyword evidence="8" id="KW-0029">Amino-acid transport</keyword>
<keyword evidence="3 8" id="KW-1003">Cell membrane</keyword>
<organism evidence="9 10">
    <name type="scientific">Yersinia pestis bv. Antiqua (strain Antiqua)</name>
    <dbReference type="NCBI Taxonomy" id="360102"/>
    <lineage>
        <taxon>Bacteria</taxon>
        <taxon>Pseudomonadati</taxon>
        <taxon>Pseudomonadota</taxon>
        <taxon>Gammaproteobacteria</taxon>
        <taxon>Enterobacterales</taxon>
        <taxon>Yersiniaceae</taxon>
        <taxon>Yersinia</taxon>
    </lineage>
</organism>
<keyword evidence="5 8" id="KW-0769">Symport</keyword>